<dbReference type="STRING" id="1817772.A2527_07015"/>
<organism evidence="2 3">
    <name type="scientific">Candidatus Lambdaproteobacteria bacterium RIFOXYD2_FULL_50_16</name>
    <dbReference type="NCBI Taxonomy" id="1817772"/>
    <lineage>
        <taxon>Bacteria</taxon>
        <taxon>Pseudomonadati</taxon>
        <taxon>Pseudomonadota</taxon>
        <taxon>Candidatus Lambdaproteobacteria</taxon>
    </lineage>
</organism>
<feature type="transmembrane region" description="Helical" evidence="1">
    <location>
        <begin position="56"/>
        <end position="75"/>
    </location>
</feature>
<reference evidence="2 3" key="1">
    <citation type="journal article" date="2016" name="Nat. Commun.">
        <title>Thousands of microbial genomes shed light on interconnected biogeochemical processes in an aquifer system.</title>
        <authorList>
            <person name="Anantharaman K."/>
            <person name="Brown C.T."/>
            <person name="Hug L.A."/>
            <person name="Sharon I."/>
            <person name="Castelle C.J."/>
            <person name="Probst A.J."/>
            <person name="Thomas B.C."/>
            <person name="Singh A."/>
            <person name="Wilkins M.J."/>
            <person name="Karaoz U."/>
            <person name="Brodie E.L."/>
            <person name="Williams K.H."/>
            <person name="Hubbard S.S."/>
            <person name="Banfield J.F."/>
        </authorList>
    </citation>
    <scope>NUCLEOTIDE SEQUENCE [LARGE SCALE GENOMIC DNA]</scope>
</reference>
<dbReference type="Gene3D" id="3.60.21.10">
    <property type="match status" value="1"/>
</dbReference>
<evidence type="ECO:0008006" key="4">
    <source>
        <dbReference type="Google" id="ProtNLM"/>
    </source>
</evidence>
<sequence length="552" mass="59977">MRAKTLFNAQLYPLVSRRFLHPFGFGRSLLSWLFGQKPMGLFAKKPVANRFKFGGAFDLNALLLIFILIPLPLSAEPRLLITANLNGWTSQRWAQPEEVPFGLAHLEPLLDHLGPGALKLDGGEALSGSPEAAFCKRQGCPSLMDRLKGYDALVPGGGDLDWGWERLAASGLPYLAANLKINGQRPFGSYKIFELEGVKIAVLGLANPALPLGHRPIAGLEIEDPVSSAQAWIKRIQNDHPNKLVILYSGLMNPTDGAEEAKLARLTPPGQGRRLARLAGVDLVIAGGERRLPRPGLAPYEGGAVLISAGSRGRALVEVSLGPLPHINLHRAQGAEPRPPKGLLPFLTEPLPYKLKGKPRVKLAICLDQVLALAAQKPGESSAFGKIYLENLGLTKGRLLTRADLYRWLPHDELAVTIRLSQRELALLAHPAAPYGKKKPNRARQLHIALAQPLDLSLEARSSLKREYLVQLSDYHLNGGGGVVPMLFLDPKELIQAQGLGAEGAVPANPILKQSLRELIFSYLKSPNPLPSSCRMLKRTADSKDLKSKPSS</sequence>
<dbReference type="InterPro" id="IPR006179">
    <property type="entry name" value="5_nucleotidase/apyrase"/>
</dbReference>
<comment type="caution">
    <text evidence="2">The sequence shown here is derived from an EMBL/GenBank/DDBJ whole genome shotgun (WGS) entry which is preliminary data.</text>
</comment>
<evidence type="ECO:0000313" key="2">
    <source>
        <dbReference type="EMBL" id="OGG95456.1"/>
    </source>
</evidence>
<dbReference type="PANTHER" id="PTHR11575:SF24">
    <property type="entry name" value="5'-NUCLEOTIDASE"/>
    <property type="match status" value="1"/>
</dbReference>
<dbReference type="EMBL" id="MFNE01000022">
    <property type="protein sequence ID" value="OGG95456.1"/>
    <property type="molecule type" value="Genomic_DNA"/>
</dbReference>
<dbReference type="PANTHER" id="PTHR11575">
    <property type="entry name" value="5'-NUCLEOTIDASE-RELATED"/>
    <property type="match status" value="1"/>
</dbReference>
<evidence type="ECO:0000313" key="3">
    <source>
        <dbReference type="Proteomes" id="UP000178449"/>
    </source>
</evidence>
<proteinExistence type="predicted"/>
<keyword evidence="1" id="KW-1133">Transmembrane helix</keyword>
<gene>
    <name evidence="2" type="ORF">A2527_07015</name>
</gene>
<keyword evidence="1" id="KW-0472">Membrane</keyword>
<keyword evidence="1" id="KW-0812">Transmembrane</keyword>
<dbReference type="GO" id="GO:0016787">
    <property type="term" value="F:hydrolase activity"/>
    <property type="evidence" value="ECO:0007669"/>
    <property type="project" value="InterPro"/>
</dbReference>
<dbReference type="GO" id="GO:0009166">
    <property type="term" value="P:nucleotide catabolic process"/>
    <property type="evidence" value="ECO:0007669"/>
    <property type="project" value="InterPro"/>
</dbReference>
<dbReference type="Proteomes" id="UP000178449">
    <property type="component" value="Unassembled WGS sequence"/>
</dbReference>
<dbReference type="SUPFAM" id="SSF56300">
    <property type="entry name" value="Metallo-dependent phosphatases"/>
    <property type="match status" value="1"/>
</dbReference>
<evidence type="ECO:0000256" key="1">
    <source>
        <dbReference type="SAM" id="Phobius"/>
    </source>
</evidence>
<dbReference type="AlphaFoldDB" id="A0A1F6GBG8"/>
<dbReference type="InterPro" id="IPR029052">
    <property type="entry name" value="Metallo-depent_PP-like"/>
</dbReference>
<name>A0A1F6GBG8_9PROT</name>
<protein>
    <recommendedName>
        <fullName evidence="4">5'-Nucleotidase C-terminal domain-containing protein</fullName>
    </recommendedName>
</protein>
<accession>A0A1F6GBG8</accession>